<accession>A0A2P2FRL6</accession>
<evidence type="ECO:0000256" key="1">
    <source>
        <dbReference type="SAM" id="MobiDB-lite"/>
    </source>
</evidence>
<protein>
    <submittedName>
        <fullName evidence="2">Uncharacterized protein</fullName>
    </submittedName>
</protein>
<comment type="caution">
    <text evidence="2">The sequence shown here is derived from an EMBL/GenBank/DDBJ whole genome shotgun (WGS) entry which is preliminary data.</text>
</comment>
<proteinExistence type="predicted"/>
<evidence type="ECO:0000313" key="3">
    <source>
        <dbReference type="Proteomes" id="UP000256220"/>
    </source>
</evidence>
<dbReference type="EMBL" id="JFBM01000018">
    <property type="protein sequence ID" value="KFU79383.1"/>
    <property type="molecule type" value="Genomic_DNA"/>
</dbReference>
<feature type="region of interest" description="Disordered" evidence="1">
    <location>
        <begin position="65"/>
        <end position="89"/>
    </location>
</feature>
<keyword evidence="3" id="KW-1185">Reference proteome</keyword>
<dbReference type="AlphaFoldDB" id="A0A2P2FRL6"/>
<sequence>MCWNSWIKVSASDVPSAGRPTTALPKASPVDALGFRKSTWGFGTKEASPSGMMRAKPGRWAAIRRQASSISRCQSANSLPGSRSGGTGS</sequence>
<feature type="compositionally biased region" description="Polar residues" evidence="1">
    <location>
        <begin position="66"/>
        <end position="81"/>
    </location>
</feature>
<organism evidence="2 3">
    <name type="scientific">Amycolatopsis lurida NRRL 2430</name>
    <dbReference type="NCBI Taxonomy" id="1460371"/>
    <lineage>
        <taxon>Bacteria</taxon>
        <taxon>Bacillati</taxon>
        <taxon>Actinomycetota</taxon>
        <taxon>Actinomycetes</taxon>
        <taxon>Pseudonocardiales</taxon>
        <taxon>Pseudonocardiaceae</taxon>
        <taxon>Amycolatopsis</taxon>
    </lineage>
</organism>
<gene>
    <name evidence="2" type="ORF">BB31_20905</name>
</gene>
<evidence type="ECO:0000313" key="2">
    <source>
        <dbReference type="EMBL" id="KFU79383.1"/>
    </source>
</evidence>
<name>A0A2P2FRL6_AMYLU</name>
<dbReference type="Proteomes" id="UP000256220">
    <property type="component" value="Unassembled WGS sequence"/>
</dbReference>
<reference evidence="2 3" key="1">
    <citation type="journal article" date="2014" name="Genome Announc.">
        <title>Draft Genome Sequence of Amycolatopsis lurida NRRL 2430, Producer of the Glycopeptide Family Antibiotic Ristocetin.</title>
        <authorList>
            <person name="Kwun M.J."/>
            <person name="Hong H.J."/>
        </authorList>
    </citation>
    <scope>NUCLEOTIDE SEQUENCE [LARGE SCALE GENOMIC DNA]</scope>
    <source>
        <strain evidence="2 3">NRRL 2430</strain>
    </source>
</reference>